<feature type="domain" description="NACHT C-terminal Cysteine and Histidine-containing" evidence="7">
    <location>
        <begin position="939"/>
        <end position="963"/>
    </location>
</feature>
<dbReference type="Gene3D" id="1.25.10.10">
    <property type="entry name" value="Leucine-rich Repeat Variant"/>
    <property type="match status" value="1"/>
</dbReference>
<dbReference type="Pfam" id="PF05729">
    <property type="entry name" value="NACHT"/>
    <property type="match status" value="1"/>
</dbReference>
<name>A0A8J6XK42_9CYAN</name>
<sequence length="972" mass="111072">MARPSYGPEAKRRAGRLLASLLAYANDELECCDEAALESLRSGIQTRWQFPRRLIVKTKVRFLQVLTGLQSGESPLSAEQVKEALKRFTDFLAILEDNRPTRGGSETWHFTLHLWCDRHNTQANLQQFDLEWESRRPEKSKQVALGVGATTPLPPLLDWREVCRTTLEMQNQRRLTTNPLTSVDGCAFEFDEVYVPLGLVERKQRERLNDDVSPVEGSRLYAVDTEVTQISPDEFLEIVLRQRNCKRIAIVGEPGAGKTTLLQKITAWLLNNTQDLPIWISLADLQGKTLEQYLIEDWLRAATRKLHVTPEVAEDFCTQFNQGRVWLLLDAVDEMAMESTHALTKIASFLTGWIADATVVLTCRLNVWDAGKNALEAFETYRNLHFTYGDTQTPDQVGLFIRHWFKAHPELAVSLRAELEQPGRGRIKDAVRNPLRLALLCRTWGVERGLPKTKAMLYEQFVEVIYQWKQEYFPTTYAQRQQLNQALGELALQAFAQEKTKFRLKHRFICQVLGAPDEGLFQLALQLGWLNQVGISETEGEKVYAFYHSTFQEYFAALAINDWHFFLNSEYGVHRIFDFAWREVILLWLGREDIPQTQKEEFIQALINFSDGCGGFYRYQAYFLAAIAIPEFADCSSTSEILAQLIKWRFGYFHSAQQRWWRFPPPIVEGARVALLKSERKFAIAALEEFIKTSQNDFDTWNAAYSLGKIFDPGNQLAISKLAELVTSIRHENLRWQVADSLGKIDRGNSQAIAALIEIIESTKKDALRRKAAYSLGKIAPGNDIAISTLSRIISSTTNDALRAQAAENLRTIAPYLASAFSFVTPKREYFPKAVRKKSIKNTGNNARVVTALIEGIALSSDEDTKRRRACKLATIYPGNPVAFSTLLYLVKSAKSESVRKCTADNLKKVMLDEQMPALIKSLKDCFSDIVSEIEMEKFCHCYKLLWYCAEKMTYLDFYQAWHGEIITYEYN</sequence>
<evidence type="ECO:0000256" key="1">
    <source>
        <dbReference type="ARBA" id="ARBA00009299"/>
    </source>
</evidence>
<keyword evidence="9" id="KW-1185">Reference proteome</keyword>
<dbReference type="PANTHER" id="PTHR46844:SF1">
    <property type="entry name" value="SLR5058 PROTEIN"/>
    <property type="match status" value="1"/>
</dbReference>
<evidence type="ECO:0000259" key="7">
    <source>
        <dbReference type="Pfam" id="PF22730"/>
    </source>
</evidence>
<evidence type="ECO:0000313" key="9">
    <source>
        <dbReference type="Proteomes" id="UP000629098"/>
    </source>
</evidence>
<dbReference type="AlphaFoldDB" id="A0A8J6XK42"/>
<keyword evidence="4" id="KW-0456">Lyase</keyword>
<dbReference type="SUPFAM" id="SSF52540">
    <property type="entry name" value="P-loop containing nucleoside triphosphate hydrolases"/>
    <property type="match status" value="1"/>
</dbReference>
<evidence type="ECO:0000259" key="6">
    <source>
        <dbReference type="Pfam" id="PF19959"/>
    </source>
</evidence>
<evidence type="ECO:0000256" key="4">
    <source>
        <dbReference type="ARBA" id="ARBA00023239"/>
    </source>
</evidence>
<dbReference type="Pfam" id="PF22730">
    <property type="entry name" value="NCC-H"/>
    <property type="match status" value="1"/>
</dbReference>
<dbReference type="Gene3D" id="3.40.50.300">
    <property type="entry name" value="P-loop containing nucleotide triphosphate hydrolases"/>
    <property type="match status" value="1"/>
</dbReference>
<evidence type="ECO:0000256" key="3">
    <source>
        <dbReference type="ARBA" id="ARBA00022738"/>
    </source>
</evidence>
<dbReference type="InterPro" id="IPR054570">
    <property type="entry name" value="NCC-H_dom"/>
</dbReference>
<dbReference type="RefSeq" id="WP_190831286.1">
    <property type="nucleotide sequence ID" value="NZ_CAWPPI010000069.1"/>
</dbReference>
<accession>A0A8J6XK42</accession>
<proteinExistence type="inferred from homology"/>
<dbReference type="PANTHER" id="PTHR46844">
    <property type="entry name" value="SLR5058 PROTEIN"/>
    <property type="match status" value="1"/>
</dbReference>
<organism evidence="8 9">
    <name type="scientific">Iningainema tapete BLCC-T55</name>
    <dbReference type="NCBI Taxonomy" id="2748662"/>
    <lineage>
        <taxon>Bacteria</taxon>
        <taxon>Bacillati</taxon>
        <taxon>Cyanobacteriota</taxon>
        <taxon>Cyanophyceae</taxon>
        <taxon>Nostocales</taxon>
        <taxon>Scytonemataceae</taxon>
        <taxon>Iningainema tapete</taxon>
    </lineage>
</organism>
<dbReference type="InterPro" id="IPR007111">
    <property type="entry name" value="NACHT_NTPase"/>
</dbReference>
<comment type="similarity">
    <text evidence="1">Belongs to the CpcE/RpcE/PecE family.</text>
</comment>
<dbReference type="SUPFAM" id="SSF48371">
    <property type="entry name" value="ARM repeat"/>
    <property type="match status" value="1"/>
</dbReference>
<feature type="domain" description="NACHT" evidence="5">
    <location>
        <begin position="247"/>
        <end position="380"/>
    </location>
</feature>
<gene>
    <name evidence="8" type="ORF">ICL16_20430</name>
</gene>
<comment type="caution">
    <text evidence="8">The sequence shown here is derived from an EMBL/GenBank/DDBJ whole genome shotgun (WGS) entry which is preliminary data.</text>
</comment>
<protein>
    <submittedName>
        <fullName evidence="8">HEAT repeat domain-containing protein</fullName>
    </submittedName>
</protein>
<dbReference type="GO" id="GO:0030089">
    <property type="term" value="C:phycobilisome"/>
    <property type="evidence" value="ECO:0007669"/>
    <property type="project" value="UniProtKB-KW"/>
</dbReference>
<dbReference type="Proteomes" id="UP000629098">
    <property type="component" value="Unassembled WGS sequence"/>
</dbReference>
<keyword evidence="3" id="KW-0605">Phycobilisome</keyword>
<dbReference type="InterPro" id="IPR016024">
    <property type="entry name" value="ARM-type_fold"/>
</dbReference>
<dbReference type="InterPro" id="IPR027417">
    <property type="entry name" value="P-loop_NTPase"/>
</dbReference>
<dbReference type="EMBL" id="JACXAE010000069">
    <property type="protein sequence ID" value="MBD2774372.1"/>
    <property type="molecule type" value="Genomic_DNA"/>
</dbReference>
<dbReference type="InterPro" id="IPR045434">
    <property type="entry name" value="EAD4"/>
</dbReference>
<dbReference type="Pfam" id="PF13646">
    <property type="entry name" value="HEAT_2"/>
    <property type="match status" value="1"/>
</dbReference>
<dbReference type="Pfam" id="PF19959">
    <property type="entry name" value="EAD4"/>
    <property type="match status" value="1"/>
</dbReference>
<evidence type="ECO:0000259" key="5">
    <source>
        <dbReference type="Pfam" id="PF05729"/>
    </source>
</evidence>
<feature type="domain" description="Effector-associated" evidence="6">
    <location>
        <begin position="7"/>
        <end position="133"/>
    </location>
</feature>
<reference evidence="8" key="1">
    <citation type="submission" date="2020-09" db="EMBL/GenBank/DDBJ databases">
        <title>Iningainema tapete sp. nov. (Scytonemataceae, Cyanobacteria) from greenhouses in central Florida (USA) produces two types of nodularin with biosynthetic potential for microcystin-LR and anabaenopeptins.</title>
        <authorList>
            <person name="Berthold D.E."/>
            <person name="Lefler F.W."/>
            <person name="Huang I.-S."/>
            <person name="Abdulla H."/>
            <person name="Zimba P.V."/>
            <person name="Laughinghouse H.D. IV."/>
        </authorList>
    </citation>
    <scope>NUCLEOTIDE SEQUENCE</scope>
    <source>
        <strain evidence="8">BLCCT55</strain>
    </source>
</reference>
<evidence type="ECO:0000256" key="2">
    <source>
        <dbReference type="ARBA" id="ARBA00022549"/>
    </source>
</evidence>
<keyword evidence="2" id="KW-0042">Antenna complex</keyword>
<dbReference type="GO" id="GO:0016829">
    <property type="term" value="F:lyase activity"/>
    <property type="evidence" value="ECO:0007669"/>
    <property type="project" value="UniProtKB-KW"/>
</dbReference>
<dbReference type="InterPro" id="IPR011989">
    <property type="entry name" value="ARM-like"/>
</dbReference>
<evidence type="ECO:0000313" key="8">
    <source>
        <dbReference type="EMBL" id="MBD2774372.1"/>
    </source>
</evidence>